<dbReference type="InterPro" id="IPR010930">
    <property type="entry name" value="Flg_bb/hook_C_dom"/>
</dbReference>
<evidence type="ECO:0000256" key="6">
    <source>
        <dbReference type="ARBA" id="ARBA00023143"/>
    </source>
</evidence>
<evidence type="ECO:0000259" key="8">
    <source>
        <dbReference type="Pfam" id="PF22638"/>
    </source>
</evidence>
<name>A0ABM8GA91_9MICO</name>
<dbReference type="SUPFAM" id="SSF64518">
    <property type="entry name" value="Phase 1 flagellin"/>
    <property type="match status" value="1"/>
</dbReference>
<evidence type="ECO:0000256" key="3">
    <source>
        <dbReference type="ARBA" id="ARBA00009677"/>
    </source>
</evidence>
<dbReference type="InterPro" id="IPR002371">
    <property type="entry name" value="FlgK"/>
</dbReference>
<evidence type="ECO:0000313" key="10">
    <source>
        <dbReference type="Proteomes" id="UP001321498"/>
    </source>
</evidence>
<dbReference type="RefSeq" id="WP_286279258.1">
    <property type="nucleotide sequence ID" value="NZ_AP027731.1"/>
</dbReference>
<evidence type="ECO:0000256" key="2">
    <source>
        <dbReference type="ARBA" id="ARBA00004613"/>
    </source>
</evidence>
<organism evidence="9 10">
    <name type="scientific">Naasia aerilata</name>
    <dbReference type="NCBI Taxonomy" id="1162966"/>
    <lineage>
        <taxon>Bacteria</taxon>
        <taxon>Bacillati</taxon>
        <taxon>Actinomycetota</taxon>
        <taxon>Actinomycetes</taxon>
        <taxon>Micrococcales</taxon>
        <taxon>Microbacteriaceae</taxon>
        <taxon>Naasia</taxon>
    </lineage>
</organism>
<dbReference type="Pfam" id="PF06429">
    <property type="entry name" value="Flg_bbr_C"/>
    <property type="match status" value="1"/>
</dbReference>
<feature type="domain" description="Flagellar basal-body/hook protein C-terminal" evidence="7">
    <location>
        <begin position="310"/>
        <end position="349"/>
    </location>
</feature>
<keyword evidence="5" id="KW-0964">Secreted</keyword>
<keyword evidence="9" id="KW-0969">Cilium</keyword>
<evidence type="ECO:0000256" key="5">
    <source>
        <dbReference type="ARBA" id="ARBA00022525"/>
    </source>
</evidence>
<dbReference type="PANTHER" id="PTHR30033">
    <property type="entry name" value="FLAGELLAR HOOK-ASSOCIATED PROTEIN 1"/>
    <property type="match status" value="1"/>
</dbReference>
<dbReference type="InterPro" id="IPR053927">
    <property type="entry name" value="FlgK_helical"/>
</dbReference>
<evidence type="ECO:0000256" key="1">
    <source>
        <dbReference type="ARBA" id="ARBA00004365"/>
    </source>
</evidence>
<proteinExistence type="inferred from homology"/>
<evidence type="ECO:0000259" key="7">
    <source>
        <dbReference type="Pfam" id="PF06429"/>
    </source>
</evidence>
<gene>
    <name evidence="9" type="ORF">GCM10025866_10190</name>
</gene>
<dbReference type="EMBL" id="AP027731">
    <property type="protein sequence ID" value="BDZ45110.1"/>
    <property type="molecule type" value="Genomic_DNA"/>
</dbReference>
<keyword evidence="9" id="KW-0282">Flagellum</keyword>
<sequence>MSKFWDAWQNVANNPGVPGQASTLLAQAGQTVSAIATGYTQASAGWADARTAAQTTVDTINDAAAQVAQLNDQIRRTVASDGNANELLDQRSVLVTGLAGLTGATVRDNGDSTIDLVLGGNSLVSGTSARKLALVGAARVEDAAATPVHVEWAGSSVAVDVEGGELAGRLATLAGAQPGGNGGPWAESAALYNRLATSLAATVNGVHSTGVTPSGAPGGAFFALAGALPAALGLSVVPTGVSGIAAAAPGKGGSDGTIADAISRLGTSPTGPDAVWSTYVIQVGVLSRAATQQAVLSTQATTVATTAQTSQSAVDIDEETTNLLMYQHAYQSAARMLTTVDEMLDTLINRTGLVGR</sequence>
<dbReference type="PANTHER" id="PTHR30033:SF2">
    <property type="entry name" value="FLAGELLAR HOOK PROTEIN"/>
    <property type="match status" value="1"/>
</dbReference>
<reference evidence="10" key="1">
    <citation type="journal article" date="2019" name="Int. J. Syst. Evol. Microbiol.">
        <title>The Global Catalogue of Microorganisms (GCM) 10K type strain sequencing project: providing services to taxonomists for standard genome sequencing and annotation.</title>
        <authorList>
            <consortium name="The Broad Institute Genomics Platform"/>
            <consortium name="The Broad Institute Genome Sequencing Center for Infectious Disease"/>
            <person name="Wu L."/>
            <person name="Ma J."/>
        </authorList>
    </citation>
    <scope>NUCLEOTIDE SEQUENCE [LARGE SCALE GENOMIC DNA]</scope>
    <source>
        <strain evidence="10">NBRC 108725</strain>
    </source>
</reference>
<keyword evidence="6" id="KW-0975">Bacterial flagellum</keyword>
<accession>A0ABM8GA91</accession>
<protein>
    <recommendedName>
        <fullName evidence="4">Flagellar hook-associated protein 1</fullName>
    </recommendedName>
</protein>
<evidence type="ECO:0000256" key="4">
    <source>
        <dbReference type="ARBA" id="ARBA00016244"/>
    </source>
</evidence>
<keyword evidence="10" id="KW-1185">Reference proteome</keyword>
<dbReference type="Pfam" id="PF22638">
    <property type="entry name" value="FlgK_D1"/>
    <property type="match status" value="1"/>
</dbReference>
<feature type="domain" description="Flagellar hook-associated protein FlgK helical" evidence="8">
    <location>
        <begin position="1"/>
        <end position="222"/>
    </location>
</feature>
<evidence type="ECO:0000313" key="9">
    <source>
        <dbReference type="EMBL" id="BDZ45110.1"/>
    </source>
</evidence>
<keyword evidence="9" id="KW-0966">Cell projection</keyword>
<comment type="subcellular location">
    <subcellularLocation>
        <location evidence="1">Bacterial flagellum</location>
    </subcellularLocation>
    <subcellularLocation>
        <location evidence="2">Secreted</location>
    </subcellularLocation>
</comment>
<dbReference type="Proteomes" id="UP001321498">
    <property type="component" value="Chromosome"/>
</dbReference>
<comment type="similarity">
    <text evidence="3">Belongs to the flagella basal body rod proteins family.</text>
</comment>